<reference evidence="2" key="1">
    <citation type="submission" date="2024-05" db="EMBL/GenBank/DDBJ databases">
        <authorList>
            <person name="Kim S."/>
            <person name="Heo J."/>
            <person name="Choi H."/>
            <person name="Choi Y."/>
            <person name="Kwon S.-W."/>
            <person name="Kim Y."/>
        </authorList>
    </citation>
    <scope>NUCLEOTIDE SEQUENCE</scope>
    <source>
        <strain evidence="2">KACC 23697</strain>
    </source>
</reference>
<sequence>MEKLRDVCNYVVFRLTGEGGASISHLKLQKLLFYIQAWNLAYEGKGLFDGEFQAWIHGPVNRSVYNRFKDSKYMYSNISLEDLGEIDFKFEQITDENKTFIDGVLEVYAPFSDTQLEKMTHDEAPWQEARGDLKPYERCEEVISEKTMADYYSARLKNA</sequence>
<feature type="domain" description="Antitoxin SocA-like Panacea" evidence="1">
    <location>
        <begin position="28"/>
        <end position="127"/>
    </location>
</feature>
<proteinExistence type="predicted"/>
<dbReference type="InterPro" id="IPR025272">
    <property type="entry name" value="SocA_Panacea"/>
</dbReference>
<protein>
    <submittedName>
        <fullName evidence="2">Type II toxin-antitoxin system antitoxin SocA domain-containing protein</fullName>
    </submittedName>
</protein>
<evidence type="ECO:0000259" key="1">
    <source>
        <dbReference type="Pfam" id="PF13274"/>
    </source>
</evidence>
<evidence type="ECO:0000313" key="2">
    <source>
        <dbReference type="EMBL" id="XBO48039.1"/>
    </source>
</evidence>
<organism evidence="2">
    <name type="scientific">Pedobacter sp. KACC 23697</name>
    <dbReference type="NCBI Taxonomy" id="3149230"/>
    <lineage>
        <taxon>Bacteria</taxon>
        <taxon>Pseudomonadati</taxon>
        <taxon>Bacteroidota</taxon>
        <taxon>Sphingobacteriia</taxon>
        <taxon>Sphingobacteriales</taxon>
        <taxon>Sphingobacteriaceae</taxon>
        <taxon>Pedobacter</taxon>
    </lineage>
</organism>
<accession>A0AAU7K7P3</accession>
<dbReference type="AlphaFoldDB" id="A0AAU7K7P3"/>
<dbReference type="Pfam" id="PF13274">
    <property type="entry name" value="SocA_Panacea"/>
    <property type="match status" value="1"/>
</dbReference>
<dbReference type="RefSeq" id="WP_406825428.1">
    <property type="nucleotide sequence ID" value="NZ_CP157485.1"/>
</dbReference>
<gene>
    <name evidence="2" type="ORF">ABEG20_00300</name>
</gene>
<name>A0AAU7K7P3_9SPHI</name>
<dbReference type="EMBL" id="CP157485">
    <property type="protein sequence ID" value="XBO48039.1"/>
    <property type="molecule type" value="Genomic_DNA"/>
</dbReference>